<dbReference type="Proteomes" id="UP000649326">
    <property type="component" value="Unassembled WGS sequence"/>
</dbReference>
<proteinExistence type="predicted"/>
<comment type="caution">
    <text evidence="1">The sequence shown here is derived from an EMBL/GenBank/DDBJ whole genome shotgun (WGS) entry which is preliminary data.</text>
</comment>
<gene>
    <name evidence="1" type="ORF">EYH13_02920</name>
</gene>
<dbReference type="EMBL" id="DQUG01000123">
    <property type="protein sequence ID" value="HIP75098.1"/>
    <property type="molecule type" value="Genomic_DNA"/>
</dbReference>
<evidence type="ECO:0000313" key="1">
    <source>
        <dbReference type="EMBL" id="HIP75098.1"/>
    </source>
</evidence>
<reference evidence="1" key="1">
    <citation type="journal article" date="2020" name="ISME J.">
        <title>Gammaproteobacteria mediating utilization of methyl-, sulfur- and petroleum organic compounds in deep ocean hydrothermal plumes.</title>
        <authorList>
            <person name="Zhou Z."/>
            <person name="Liu Y."/>
            <person name="Pan J."/>
            <person name="Cron B.R."/>
            <person name="Toner B.M."/>
            <person name="Anantharaman K."/>
            <person name="Breier J.A."/>
            <person name="Dick G.J."/>
            <person name="Li M."/>
        </authorList>
    </citation>
    <scope>NUCLEOTIDE SEQUENCE</scope>
    <source>
        <strain evidence="1">SZUA-1451</strain>
    </source>
</reference>
<sequence length="208" mass="23625">MKTSRMLSVLLFLLFLILALFISHEYRGYKWNCRDASLVGVWNGKVVILKDDTLLIINITDGKVLKEFPNAKRVFLVGNMLSMTNASEVLNINLRNFTITKLDVPEGIDSAELVFAINLGNFSLYSTVHSSRGKYNFDVIEYHVCTKDCSTYSFKTPPDSYPMVYTFPKGYILTFGTNDAFANGFAVVLNKNGSFMWNLTTRYVIIDF</sequence>
<organism evidence="1 2">
    <name type="scientific">Thermococcus paralvinellae</name>
    <dbReference type="NCBI Taxonomy" id="582419"/>
    <lineage>
        <taxon>Archaea</taxon>
        <taxon>Methanobacteriati</taxon>
        <taxon>Methanobacteriota</taxon>
        <taxon>Thermococci</taxon>
        <taxon>Thermococcales</taxon>
        <taxon>Thermococcaceae</taxon>
        <taxon>Thermococcus</taxon>
    </lineage>
</organism>
<accession>A0A832Z990</accession>
<dbReference type="AlphaFoldDB" id="A0A832Z990"/>
<name>A0A832Z990_9EURY</name>
<protein>
    <submittedName>
        <fullName evidence="1">Uncharacterized protein</fullName>
    </submittedName>
</protein>
<evidence type="ECO:0000313" key="2">
    <source>
        <dbReference type="Proteomes" id="UP000649326"/>
    </source>
</evidence>